<proteinExistence type="predicted"/>
<organism evidence="1 2">
    <name type="scientific">Nyssa sinensis</name>
    <dbReference type="NCBI Taxonomy" id="561372"/>
    <lineage>
        <taxon>Eukaryota</taxon>
        <taxon>Viridiplantae</taxon>
        <taxon>Streptophyta</taxon>
        <taxon>Embryophyta</taxon>
        <taxon>Tracheophyta</taxon>
        <taxon>Spermatophyta</taxon>
        <taxon>Magnoliopsida</taxon>
        <taxon>eudicotyledons</taxon>
        <taxon>Gunneridae</taxon>
        <taxon>Pentapetalae</taxon>
        <taxon>asterids</taxon>
        <taxon>Cornales</taxon>
        <taxon>Nyssaceae</taxon>
        <taxon>Nyssa</taxon>
    </lineage>
</organism>
<evidence type="ECO:0008006" key="3">
    <source>
        <dbReference type="Google" id="ProtNLM"/>
    </source>
</evidence>
<dbReference type="AlphaFoldDB" id="A0A5J4ZYY2"/>
<evidence type="ECO:0000313" key="2">
    <source>
        <dbReference type="Proteomes" id="UP000325577"/>
    </source>
</evidence>
<protein>
    <recommendedName>
        <fullName evidence="3">Retrotransposon gag domain-containing protein</fullName>
    </recommendedName>
</protein>
<gene>
    <name evidence="1" type="ORF">F0562_010514</name>
</gene>
<reference evidence="1 2" key="1">
    <citation type="submission" date="2019-09" db="EMBL/GenBank/DDBJ databases">
        <title>A chromosome-level genome assembly of the Chinese tupelo Nyssa sinensis.</title>
        <authorList>
            <person name="Yang X."/>
            <person name="Kang M."/>
            <person name="Yang Y."/>
            <person name="Xiong H."/>
            <person name="Wang M."/>
            <person name="Zhang Z."/>
            <person name="Wang Z."/>
            <person name="Wu H."/>
            <person name="Ma T."/>
            <person name="Liu J."/>
            <person name="Xi Z."/>
        </authorList>
    </citation>
    <scope>NUCLEOTIDE SEQUENCE [LARGE SCALE GENOMIC DNA]</scope>
    <source>
        <strain evidence="1">J267</strain>
        <tissue evidence="1">Leaf</tissue>
    </source>
</reference>
<evidence type="ECO:0000313" key="1">
    <source>
        <dbReference type="EMBL" id="KAA8524055.1"/>
    </source>
</evidence>
<accession>A0A5J4ZYY2</accession>
<dbReference type="Proteomes" id="UP000325577">
    <property type="component" value="Linkage Group LG4"/>
</dbReference>
<sequence length="178" mass="20016">MALETRSVDASRMDRLEEAVKKLQEGSERHDGIIEELKQLMTAVVQKTIVASSSPAESSSNTRGILSPCCTIGSAAVQTRYTRLDFPRFAEENPKGWIYRCESPNIYEDDIGALTKLKQINLVKGYHKRFEELATRTKGLSEEFFVSCFISGLKEEICPLVQMFRPITMIQVVGLAHL</sequence>
<keyword evidence="2" id="KW-1185">Reference proteome</keyword>
<name>A0A5J4ZYY2_9ASTE</name>
<dbReference type="EMBL" id="CM018047">
    <property type="protein sequence ID" value="KAA8524055.1"/>
    <property type="molecule type" value="Genomic_DNA"/>
</dbReference>
<dbReference type="OrthoDB" id="1749531at2759"/>